<comment type="similarity">
    <text evidence="1">Belongs to the selenophosphate synthase 1 family. Class I subfamily.</text>
</comment>
<dbReference type="EMBL" id="UARW01000010">
    <property type="protein sequence ID" value="SQD04163.1"/>
    <property type="molecule type" value="Genomic_DNA"/>
</dbReference>
<keyword evidence="2 11" id="KW-0808">Transferase</keyword>
<evidence type="ECO:0000256" key="3">
    <source>
        <dbReference type="ARBA" id="ARBA00022723"/>
    </source>
</evidence>
<dbReference type="InterPro" id="IPR036921">
    <property type="entry name" value="PurM-like_N_sf"/>
</dbReference>
<dbReference type="Pfam" id="PF00586">
    <property type="entry name" value="AIRS"/>
    <property type="match status" value="1"/>
</dbReference>
<dbReference type="FunFam" id="3.30.1330.10:FF:000003">
    <property type="entry name" value="Selenide, water dikinase"/>
    <property type="match status" value="1"/>
</dbReference>
<dbReference type="PROSITE" id="PS51257">
    <property type="entry name" value="PROKAR_LIPOPROTEIN"/>
    <property type="match status" value="1"/>
</dbReference>
<dbReference type="AlphaFoldDB" id="A0A2X3K7Y6"/>
<dbReference type="GO" id="GO:0005524">
    <property type="term" value="F:ATP binding"/>
    <property type="evidence" value="ECO:0007669"/>
    <property type="project" value="UniProtKB-KW"/>
</dbReference>
<dbReference type="EC" id="2.7.9.3" evidence="11"/>
<dbReference type="Proteomes" id="UP000250991">
    <property type="component" value="Unassembled WGS sequence"/>
</dbReference>
<organism evidence="11 12">
    <name type="scientific">Escherichia coli</name>
    <dbReference type="NCBI Taxonomy" id="562"/>
    <lineage>
        <taxon>Bacteria</taxon>
        <taxon>Pseudomonadati</taxon>
        <taxon>Pseudomonadota</taxon>
        <taxon>Gammaproteobacteria</taxon>
        <taxon>Enterobacterales</taxon>
        <taxon>Enterobacteriaceae</taxon>
        <taxon>Escherichia</taxon>
    </lineage>
</organism>
<dbReference type="NCBIfam" id="TIGR00476">
    <property type="entry name" value="selD"/>
    <property type="match status" value="1"/>
</dbReference>
<dbReference type="SUPFAM" id="SSF55326">
    <property type="entry name" value="PurM N-terminal domain-like"/>
    <property type="match status" value="1"/>
</dbReference>
<dbReference type="GO" id="GO:0016260">
    <property type="term" value="P:selenocysteine biosynthetic process"/>
    <property type="evidence" value="ECO:0007669"/>
    <property type="project" value="TreeGrafter"/>
</dbReference>
<dbReference type="InterPro" id="IPR004536">
    <property type="entry name" value="SPS/SelD"/>
</dbReference>
<accession>A0A2X3K7Y6</accession>
<keyword evidence="3" id="KW-0479">Metal-binding</keyword>
<evidence type="ECO:0000256" key="4">
    <source>
        <dbReference type="ARBA" id="ARBA00022741"/>
    </source>
</evidence>
<evidence type="ECO:0000259" key="10">
    <source>
        <dbReference type="Pfam" id="PF00586"/>
    </source>
</evidence>
<dbReference type="PANTHER" id="PTHR10256">
    <property type="entry name" value="SELENIDE, WATER DIKINASE"/>
    <property type="match status" value="1"/>
</dbReference>
<dbReference type="STRING" id="585034.ECIAI1_1825"/>
<evidence type="ECO:0000256" key="8">
    <source>
        <dbReference type="ARBA" id="ARBA00023266"/>
    </source>
</evidence>
<feature type="domain" description="PurM-like N-terminal" evidence="10">
    <location>
        <begin position="50"/>
        <end position="157"/>
    </location>
</feature>
<gene>
    <name evidence="11" type="primary">selD_2</name>
    <name evidence="11" type="ORF">NCTC8009_04672</name>
</gene>
<keyword evidence="4" id="KW-0547">Nucleotide-binding</keyword>
<name>A0A2X3K7Y6_ECOLX</name>
<evidence type="ECO:0000256" key="6">
    <source>
        <dbReference type="ARBA" id="ARBA00022840"/>
    </source>
</evidence>
<feature type="region of interest" description="Disordered" evidence="9">
    <location>
        <begin position="166"/>
        <end position="188"/>
    </location>
</feature>
<evidence type="ECO:0000256" key="9">
    <source>
        <dbReference type="SAM" id="MobiDB-lite"/>
    </source>
</evidence>
<keyword evidence="7" id="KW-0460">Magnesium</keyword>
<dbReference type="Gene3D" id="3.30.1330.10">
    <property type="entry name" value="PurM-like, N-terminal domain"/>
    <property type="match status" value="1"/>
</dbReference>
<dbReference type="GO" id="GO:0005737">
    <property type="term" value="C:cytoplasm"/>
    <property type="evidence" value="ECO:0007669"/>
    <property type="project" value="TreeGrafter"/>
</dbReference>
<dbReference type="InterPro" id="IPR016188">
    <property type="entry name" value="PurM-like_N"/>
</dbReference>
<dbReference type="GO" id="GO:0046872">
    <property type="term" value="F:metal ion binding"/>
    <property type="evidence" value="ECO:0007669"/>
    <property type="project" value="UniProtKB-KW"/>
</dbReference>
<evidence type="ECO:0000256" key="2">
    <source>
        <dbReference type="ARBA" id="ARBA00022679"/>
    </source>
</evidence>
<evidence type="ECO:0000256" key="5">
    <source>
        <dbReference type="ARBA" id="ARBA00022777"/>
    </source>
</evidence>
<keyword evidence="5" id="KW-0418">Kinase</keyword>
<dbReference type="NCBIfam" id="NF002098">
    <property type="entry name" value="PRK00943.1"/>
    <property type="match status" value="1"/>
</dbReference>
<keyword evidence="6" id="KW-0067">ATP-binding</keyword>
<evidence type="ECO:0000256" key="1">
    <source>
        <dbReference type="ARBA" id="ARBA00008026"/>
    </source>
</evidence>
<evidence type="ECO:0000256" key="7">
    <source>
        <dbReference type="ARBA" id="ARBA00022842"/>
    </source>
</evidence>
<dbReference type="PANTHER" id="PTHR10256:SF0">
    <property type="entry name" value="INACTIVE SELENIDE, WATER DIKINASE-LIKE PROTEIN-RELATED"/>
    <property type="match status" value="1"/>
</dbReference>
<dbReference type="GO" id="GO:0004756">
    <property type="term" value="F:selenide, water dikinase activity"/>
    <property type="evidence" value="ECO:0007669"/>
    <property type="project" value="UniProtKB-EC"/>
</dbReference>
<proteinExistence type="inferred from homology"/>
<sequence length="188" mass="19923">MSENSIRLTQYSHGAGCGCKISPKVLETILHSEQAKFVDPNLLVGNETRDDAAVYDLGNGTSVISTTDFFMPIVDNPFDFGRIAATNAISDIFAMGGKPIMAIAILGWPINKLSPEIAREVTEGGRYACRQAGIALAGGHSIDAPEPIFGLAVTGIVPTERVKKNSTAQAGCKTVPDETAGDRRSYHG</sequence>
<reference evidence="11 12" key="1">
    <citation type="submission" date="2018-06" db="EMBL/GenBank/DDBJ databases">
        <authorList>
            <consortium name="Pathogen Informatics"/>
            <person name="Doyle S."/>
        </authorList>
    </citation>
    <scope>NUCLEOTIDE SEQUENCE [LARGE SCALE GENOMIC DNA]</scope>
    <source>
        <strain evidence="11 12">NCTC8009</strain>
    </source>
</reference>
<evidence type="ECO:0000313" key="11">
    <source>
        <dbReference type="EMBL" id="SQD04163.1"/>
    </source>
</evidence>
<keyword evidence="8" id="KW-0711">Selenium</keyword>
<evidence type="ECO:0000313" key="12">
    <source>
        <dbReference type="Proteomes" id="UP000250991"/>
    </source>
</evidence>
<protein>
    <submittedName>
        <fullName evidence="11">Selenophosphate synthetase</fullName>
        <ecNumber evidence="11">2.7.9.3</ecNumber>
    </submittedName>
</protein>